<organism evidence="1">
    <name type="scientific">Pithovirus LCPAC406</name>
    <dbReference type="NCBI Taxonomy" id="2506599"/>
    <lineage>
        <taxon>Viruses</taxon>
        <taxon>Pithoviruses</taxon>
    </lineage>
</organism>
<gene>
    <name evidence="1" type="ORF">LCPAC406_01010</name>
</gene>
<evidence type="ECO:0000313" key="1">
    <source>
        <dbReference type="EMBL" id="QBK93787.1"/>
    </source>
</evidence>
<dbReference type="EMBL" id="MK500605">
    <property type="protein sequence ID" value="QBK93787.1"/>
    <property type="molecule type" value="Genomic_DNA"/>
</dbReference>
<reference evidence="1" key="1">
    <citation type="journal article" date="2019" name="MBio">
        <title>Virus Genomes from Deep Sea Sediments Expand the Ocean Megavirome and Support Independent Origins of Viral Gigantism.</title>
        <authorList>
            <person name="Backstrom D."/>
            <person name="Yutin N."/>
            <person name="Jorgensen S.L."/>
            <person name="Dharamshi J."/>
            <person name="Homa F."/>
            <person name="Zaremba-Niedwiedzka K."/>
            <person name="Spang A."/>
            <person name="Wolf Y.I."/>
            <person name="Koonin E.V."/>
            <person name="Ettema T.J."/>
        </authorList>
    </citation>
    <scope>NUCLEOTIDE SEQUENCE</scope>
</reference>
<accession>A0A481ZDC7</accession>
<protein>
    <submittedName>
        <fullName evidence="1">Uncharacterized protein</fullName>
    </submittedName>
</protein>
<sequence>MRDGKDGEIRYNCKHYEGDVLKEYNYARDVVSKLDNFQGMIYIRNDKDSFSDVADEIDNIYDGLAYIGYMYNMKTIYIMIRDQVKRIDIYSYDATP</sequence>
<proteinExistence type="predicted"/>
<name>A0A481ZDC7_9VIRU</name>